<sequence>MRAVEVCARAGCRAPAVAQVVWRNPRIHDAARRKIWLACDEHVEYLRDYLASRRFPVAVHPFPSPPTDPPVTDPVPLEEPR</sequence>
<evidence type="ECO:0000313" key="3">
    <source>
        <dbReference type="Proteomes" id="UP001054811"/>
    </source>
</evidence>
<dbReference type="EMBL" id="CP091139">
    <property type="protein sequence ID" value="UUT36714.1"/>
    <property type="molecule type" value="Genomic_DNA"/>
</dbReference>
<dbReference type="Proteomes" id="UP001054811">
    <property type="component" value="Chromosome"/>
</dbReference>
<keyword evidence="3" id="KW-1185">Reference proteome</keyword>
<evidence type="ECO:0000256" key="1">
    <source>
        <dbReference type="SAM" id="MobiDB-lite"/>
    </source>
</evidence>
<gene>
    <name evidence="2" type="ORF">L2X98_34115</name>
</gene>
<evidence type="ECO:0000313" key="2">
    <source>
        <dbReference type="EMBL" id="UUT36714.1"/>
    </source>
</evidence>
<dbReference type="RefSeq" id="WP_259613384.1">
    <property type="nucleotide sequence ID" value="NZ_CP091139.2"/>
</dbReference>
<reference evidence="2" key="1">
    <citation type="submission" date="2022-01" db="EMBL/GenBank/DDBJ databases">
        <title>Microbacterium eymi and Microbacterium rhizovicinus sp. nov., isolated from the rhizospheric soil of Elymus tsukushiensis, a plant native to the Dokdo Islands, Republic of Korea.</title>
        <authorList>
            <person name="Hwang Y.J."/>
        </authorList>
    </citation>
    <scope>NUCLEOTIDE SEQUENCE</scope>
    <source>
        <strain evidence="2">KUDC0405</strain>
    </source>
</reference>
<evidence type="ECO:0008006" key="4">
    <source>
        <dbReference type="Google" id="ProtNLM"/>
    </source>
</evidence>
<organism evidence="2 3">
    <name type="scientific">Microbacterium elymi</name>
    <dbReference type="NCBI Taxonomy" id="2909587"/>
    <lineage>
        <taxon>Bacteria</taxon>
        <taxon>Bacillati</taxon>
        <taxon>Actinomycetota</taxon>
        <taxon>Actinomycetes</taxon>
        <taxon>Micrococcales</taxon>
        <taxon>Microbacteriaceae</taxon>
        <taxon>Microbacterium</taxon>
    </lineage>
</organism>
<feature type="region of interest" description="Disordered" evidence="1">
    <location>
        <begin position="61"/>
        <end position="81"/>
    </location>
</feature>
<feature type="compositionally biased region" description="Pro residues" evidence="1">
    <location>
        <begin position="62"/>
        <end position="73"/>
    </location>
</feature>
<accession>A0ABY5NNQ2</accession>
<proteinExistence type="predicted"/>
<protein>
    <recommendedName>
        <fullName evidence="4">Acetone carboxylase</fullName>
    </recommendedName>
</protein>
<name>A0ABY5NNQ2_9MICO</name>